<keyword evidence="1" id="KW-0472">Membrane</keyword>
<evidence type="ECO:0000256" key="1">
    <source>
        <dbReference type="SAM" id="Phobius"/>
    </source>
</evidence>
<dbReference type="AlphaFoldDB" id="A0A9D1V136"/>
<dbReference type="Pfam" id="PF13568">
    <property type="entry name" value="OMP_b-brl_2"/>
    <property type="match status" value="1"/>
</dbReference>
<proteinExistence type="predicted"/>
<dbReference type="Proteomes" id="UP000824202">
    <property type="component" value="Unassembled WGS sequence"/>
</dbReference>
<reference evidence="3" key="1">
    <citation type="journal article" date="2021" name="PeerJ">
        <title>Extensive microbial diversity within the chicken gut microbiome revealed by metagenomics and culture.</title>
        <authorList>
            <person name="Gilroy R."/>
            <person name="Ravi A."/>
            <person name="Getino M."/>
            <person name="Pursley I."/>
            <person name="Horton D.L."/>
            <person name="Alikhan N.F."/>
            <person name="Baker D."/>
            <person name="Gharbi K."/>
            <person name="Hall N."/>
            <person name="Watson M."/>
            <person name="Adriaenssens E.M."/>
            <person name="Foster-Nyarko E."/>
            <person name="Jarju S."/>
            <person name="Secka A."/>
            <person name="Antonio M."/>
            <person name="Oren A."/>
            <person name="Chaudhuri R.R."/>
            <person name="La Ragione R."/>
            <person name="Hildebrand F."/>
            <person name="Pallen M.J."/>
        </authorList>
    </citation>
    <scope>NUCLEOTIDE SEQUENCE</scope>
    <source>
        <strain evidence="3">23274</strain>
    </source>
</reference>
<dbReference type="EMBL" id="DXFT01000162">
    <property type="protein sequence ID" value="HIX04084.1"/>
    <property type="molecule type" value="Genomic_DNA"/>
</dbReference>
<keyword evidence="1" id="KW-1133">Transmembrane helix</keyword>
<feature type="transmembrane region" description="Helical" evidence="1">
    <location>
        <begin position="45"/>
        <end position="66"/>
    </location>
</feature>
<feature type="domain" description="Outer membrane protein beta-barrel" evidence="2">
    <location>
        <begin position="199"/>
        <end position="406"/>
    </location>
</feature>
<keyword evidence="1" id="KW-0812">Transmembrane</keyword>
<evidence type="ECO:0000313" key="4">
    <source>
        <dbReference type="Proteomes" id="UP000824202"/>
    </source>
</evidence>
<evidence type="ECO:0000313" key="3">
    <source>
        <dbReference type="EMBL" id="HIX04084.1"/>
    </source>
</evidence>
<protein>
    <submittedName>
        <fullName evidence="3">PorT family protein</fullName>
    </submittedName>
</protein>
<dbReference type="InterPro" id="IPR025665">
    <property type="entry name" value="Beta-barrel_OMP_2"/>
</dbReference>
<sequence>MRYNNLDKLFKEKLQSHESEPPAYIWEKIEAQLTLKRQRKVLLTWWSRSLSAAAVVALCFAIWQFLPSKNTSSQEEKYTYLTNFYDLTDGEPIFSNDSSDTKIAPSSPIRNHQVKRKAERYNRDLYFPAIKTLPQELLVASNNVRIINSSHQNLIPLTNEEAVKNQEAYKGILNGEDIIPKTKKEKVHLTVSGHFIPAFSSGNYSSSVKNTRGYNYSSDQMNGIVNAGGGIKFSITTSKRLSFQTGVLYSRMGQRTADYNNSPSIAAFSTDTQSPRMTTPLGNIKTKKKAVAFRTAEAIVLNSMSDNAEESLEQIFGAIEIPLYARYLLNANNKIAFTLIGGISGGFIVNNKVYLETNEDKELLGSTENIRKFNLSTDFSVGIEYPVTNKIKIMIEPGFRYYLQSLSTNELIDFKPYSFTLSTGVGIKF</sequence>
<organism evidence="3 4">
    <name type="scientific">Candidatus Odoribacter faecigallinarum</name>
    <dbReference type="NCBI Taxonomy" id="2838706"/>
    <lineage>
        <taxon>Bacteria</taxon>
        <taxon>Pseudomonadati</taxon>
        <taxon>Bacteroidota</taxon>
        <taxon>Bacteroidia</taxon>
        <taxon>Bacteroidales</taxon>
        <taxon>Odoribacteraceae</taxon>
        <taxon>Odoribacter</taxon>
    </lineage>
</organism>
<gene>
    <name evidence="3" type="ORF">H9863_08230</name>
</gene>
<comment type="caution">
    <text evidence="3">The sequence shown here is derived from an EMBL/GenBank/DDBJ whole genome shotgun (WGS) entry which is preliminary data.</text>
</comment>
<evidence type="ECO:0000259" key="2">
    <source>
        <dbReference type="Pfam" id="PF13568"/>
    </source>
</evidence>
<accession>A0A9D1V136</accession>
<reference evidence="3" key="2">
    <citation type="submission" date="2021-04" db="EMBL/GenBank/DDBJ databases">
        <authorList>
            <person name="Gilroy R."/>
        </authorList>
    </citation>
    <scope>NUCLEOTIDE SEQUENCE</scope>
    <source>
        <strain evidence="3">23274</strain>
    </source>
</reference>
<name>A0A9D1V136_9BACT</name>